<keyword evidence="7" id="KW-1185">Reference proteome</keyword>
<dbReference type="AlphaFoldDB" id="A0AAV4H069"/>
<dbReference type="EC" id="2.3.2.15" evidence="1"/>
<evidence type="ECO:0000313" key="7">
    <source>
        <dbReference type="Proteomes" id="UP000762676"/>
    </source>
</evidence>
<comment type="caution">
    <text evidence="6">The sequence shown here is derived from an EMBL/GenBank/DDBJ whole genome shotgun (WGS) entry which is preliminary data.</text>
</comment>
<feature type="domain" description="Peptidase C83" evidence="5">
    <location>
        <begin position="14"/>
        <end position="234"/>
    </location>
</feature>
<dbReference type="Pfam" id="PF05023">
    <property type="entry name" value="Phytochelatin"/>
    <property type="match status" value="1"/>
</dbReference>
<dbReference type="GO" id="GO:0046872">
    <property type="term" value="F:metal ion binding"/>
    <property type="evidence" value="ECO:0007669"/>
    <property type="project" value="UniProtKB-KW"/>
</dbReference>
<organism evidence="6 7">
    <name type="scientific">Elysia marginata</name>
    <dbReference type="NCBI Taxonomy" id="1093978"/>
    <lineage>
        <taxon>Eukaryota</taxon>
        <taxon>Metazoa</taxon>
        <taxon>Spiralia</taxon>
        <taxon>Lophotrochozoa</taxon>
        <taxon>Mollusca</taxon>
        <taxon>Gastropoda</taxon>
        <taxon>Heterobranchia</taxon>
        <taxon>Euthyneura</taxon>
        <taxon>Panpulmonata</taxon>
        <taxon>Sacoglossa</taxon>
        <taxon>Placobranchoidea</taxon>
        <taxon>Plakobranchidae</taxon>
        <taxon>Elysia</taxon>
    </lineage>
</organism>
<keyword evidence="4" id="KW-0479">Metal-binding</keyword>
<protein>
    <recommendedName>
        <fullName evidence="1">glutathione gamma-glutamylcysteinyltransferase</fullName>
        <ecNumber evidence="1">2.3.2.15</ecNumber>
    </recommendedName>
</protein>
<dbReference type="GO" id="GO:0010273">
    <property type="term" value="P:detoxification of copper ion"/>
    <property type="evidence" value="ECO:0007669"/>
    <property type="project" value="TreeGrafter"/>
</dbReference>
<dbReference type="EMBL" id="BMAT01012378">
    <property type="protein sequence ID" value="GFR90941.1"/>
    <property type="molecule type" value="Genomic_DNA"/>
</dbReference>
<dbReference type="GO" id="GO:0046938">
    <property type="term" value="P:phytochelatin biosynthetic process"/>
    <property type="evidence" value="ECO:0007669"/>
    <property type="project" value="InterPro"/>
</dbReference>
<keyword evidence="2" id="KW-0104">Cadmium</keyword>
<dbReference type="PANTHER" id="PTHR33447:SF2">
    <property type="entry name" value="GLUTATHIONE GAMMA-GLUTAMYLCYSTEINYLTRANSFERASE"/>
    <property type="match status" value="1"/>
</dbReference>
<name>A0AAV4H069_9GAST</name>
<dbReference type="FunFam" id="3.90.70.30:FF:000001">
    <property type="entry name" value="Glutathione gamma-glutamylcysteinyltransferase 1"/>
    <property type="match status" value="1"/>
</dbReference>
<sequence length="255" mass="28755">MEKGTMHETGTSAITKQSIFKKSLPHSCIDFSSPEGKKVFSEALASGYMECFFKLSSQLRTQEDVAYSGLSTLVMILNAFRLDPGKVWKGPWRWYHESMLGCCTLSEVFQEKGIDMVQFVCLAKYHGLHPKAVYNSEINSLDMLRKEVMQATRSEDVVLVANYSRQKLDQIGEGHFAPIGGYHASRDLVLILDTARFIYPPHWVQLGALYKAMKTIDIESGTPRGFVLVTVAKQQPTPLISTWMNGCQCFHHRPP</sequence>
<dbReference type="InterPro" id="IPR040409">
    <property type="entry name" value="PCS-like"/>
</dbReference>
<dbReference type="GO" id="GO:0016756">
    <property type="term" value="F:glutathione gamma-glutamylcysteinyltransferase activity"/>
    <property type="evidence" value="ECO:0007669"/>
    <property type="project" value="UniProtKB-EC"/>
</dbReference>
<accession>A0AAV4H069</accession>
<evidence type="ECO:0000256" key="4">
    <source>
        <dbReference type="ARBA" id="ARBA00022723"/>
    </source>
</evidence>
<dbReference type="Gene3D" id="3.90.70.30">
    <property type="entry name" value="Phytochelatin synthase, N-terminal domain"/>
    <property type="match status" value="1"/>
</dbReference>
<reference evidence="6 7" key="1">
    <citation type="journal article" date="2021" name="Elife">
        <title>Chloroplast acquisition without the gene transfer in kleptoplastic sea slugs, Plakobranchus ocellatus.</title>
        <authorList>
            <person name="Maeda T."/>
            <person name="Takahashi S."/>
            <person name="Yoshida T."/>
            <person name="Shimamura S."/>
            <person name="Takaki Y."/>
            <person name="Nagai Y."/>
            <person name="Toyoda A."/>
            <person name="Suzuki Y."/>
            <person name="Arimoto A."/>
            <person name="Ishii H."/>
            <person name="Satoh N."/>
            <person name="Nishiyama T."/>
            <person name="Hasebe M."/>
            <person name="Maruyama T."/>
            <person name="Minagawa J."/>
            <person name="Obokata J."/>
            <person name="Shigenobu S."/>
        </authorList>
    </citation>
    <scope>NUCLEOTIDE SEQUENCE [LARGE SCALE GENOMIC DNA]</scope>
</reference>
<evidence type="ECO:0000256" key="1">
    <source>
        <dbReference type="ARBA" id="ARBA00012468"/>
    </source>
</evidence>
<evidence type="ECO:0000313" key="6">
    <source>
        <dbReference type="EMBL" id="GFR90941.1"/>
    </source>
</evidence>
<dbReference type="GO" id="GO:0098849">
    <property type="term" value="P:cellular detoxification of cadmium ion"/>
    <property type="evidence" value="ECO:0007669"/>
    <property type="project" value="TreeGrafter"/>
</dbReference>
<evidence type="ECO:0000259" key="5">
    <source>
        <dbReference type="PROSITE" id="PS51443"/>
    </source>
</evidence>
<evidence type="ECO:0000256" key="2">
    <source>
        <dbReference type="ARBA" id="ARBA00022539"/>
    </source>
</evidence>
<dbReference type="InterPro" id="IPR038156">
    <property type="entry name" value="PCS_N_sf"/>
</dbReference>
<dbReference type="Proteomes" id="UP000762676">
    <property type="component" value="Unassembled WGS sequence"/>
</dbReference>
<dbReference type="PANTHER" id="PTHR33447">
    <property type="entry name" value="GLUTATHIONE GAMMA-GLUTAMYLCYSTEINYLTRANSFERASE"/>
    <property type="match status" value="1"/>
</dbReference>
<evidence type="ECO:0000256" key="3">
    <source>
        <dbReference type="ARBA" id="ARBA00022679"/>
    </source>
</evidence>
<dbReference type="InterPro" id="IPR038765">
    <property type="entry name" value="Papain-like_cys_pep_sf"/>
</dbReference>
<dbReference type="InterPro" id="IPR007719">
    <property type="entry name" value="PCS_N"/>
</dbReference>
<dbReference type="PROSITE" id="PS51443">
    <property type="entry name" value="PCS"/>
    <property type="match status" value="1"/>
</dbReference>
<gene>
    <name evidence="6" type="ORF">ElyMa_006163000</name>
</gene>
<proteinExistence type="predicted"/>
<dbReference type="SUPFAM" id="SSF54001">
    <property type="entry name" value="Cysteine proteinases"/>
    <property type="match status" value="1"/>
</dbReference>
<keyword evidence="3" id="KW-0808">Transferase</keyword>